<feature type="compositionally biased region" description="Basic and acidic residues" evidence="1">
    <location>
        <begin position="106"/>
        <end position="128"/>
    </location>
</feature>
<reference evidence="2" key="1">
    <citation type="submission" date="2022-03" db="EMBL/GenBank/DDBJ databases">
        <authorList>
            <person name="Martin H S."/>
        </authorList>
    </citation>
    <scope>NUCLEOTIDE SEQUENCE</scope>
</reference>
<proteinExistence type="predicted"/>
<evidence type="ECO:0000313" key="2">
    <source>
        <dbReference type="EMBL" id="CAH2068124.1"/>
    </source>
</evidence>
<dbReference type="EMBL" id="OW152817">
    <property type="protein sequence ID" value="CAH2068124.1"/>
    <property type="molecule type" value="Genomic_DNA"/>
</dbReference>
<evidence type="ECO:0000256" key="1">
    <source>
        <dbReference type="SAM" id="MobiDB-lite"/>
    </source>
</evidence>
<protein>
    <submittedName>
        <fullName evidence="2">Uncharacterized protein</fullName>
    </submittedName>
</protein>
<keyword evidence="3" id="KW-1185">Reference proteome</keyword>
<name>A0ABN8IYY0_9NEOP</name>
<feature type="compositionally biased region" description="Basic residues" evidence="1">
    <location>
        <begin position="76"/>
        <end position="87"/>
    </location>
</feature>
<feature type="region of interest" description="Disordered" evidence="1">
    <location>
        <begin position="74"/>
        <end position="131"/>
    </location>
</feature>
<gene>
    <name evidence="2" type="ORF">IPOD504_LOCUS14055</name>
</gene>
<sequence>MRKHLTPFESSIRIIDPASSRLSVCLNKKLLAYIVSGFIVIELDKQVERQRETSGAVQEPRGKIININSAVGRREARLRKSPRKKPRPLFPGVSLDAVSTTGPHRGARETARRVESGYASERTRESRQTELAPIESRSRIDVTTSAQAVASRGVELVTRYV</sequence>
<dbReference type="Proteomes" id="UP000837857">
    <property type="component" value="Chromosome 5"/>
</dbReference>
<evidence type="ECO:0000313" key="3">
    <source>
        <dbReference type="Proteomes" id="UP000837857"/>
    </source>
</evidence>
<accession>A0ABN8IYY0</accession>
<organism evidence="2 3">
    <name type="scientific">Iphiclides podalirius</name>
    <name type="common">scarce swallowtail</name>
    <dbReference type="NCBI Taxonomy" id="110791"/>
    <lineage>
        <taxon>Eukaryota</taxon>
        <taxon>Metazoa</taxon>
        <taxon>Ecdysozoa</taxon>
        <taxon>Arthropoda</taxon>
        <taxon>Hexapoda</taxon>
        <taxon>Insecta</taxon>
        <taxon>Pterygota</taxon>
        <taxon>Neoptera</taxon>
        <taxon>Endopterygota</taxon>
        <taxon>Lepidoptera</taxon>
        <taxon>Glossata</taxon>
        <taxon>Ditrysia</taxon>
        <taxon>Papilionoidea</taxon>
        <taxon>Papilionidae</taxon>
        <taxon>Papilioninae</taxon>
        <taxon>Iphiclides</taxon>
    </lineage>
</organism>
<feature type="non-terminal residue" evidence="2">
    <location>
        <position position="161"/>
    </location>
</feature>